<gene>
    <name evidence="1" type="ORF">CLUMA_CG004715</name>
</gene>
<organism evidence="1 2">
    <name type="scientific">Clunio marinus</name>
    <dbReference type="NCBI Taxonomy" id="568069"/>
    <lineage>
        <taxon>Eukaryota</taxon>
        <taxon>Metazoa</taxon>
        <taxon>Ecdysozoa</taxon>
        <taxon>Arthropoda</taxon>
        <taxon>Hexapoda</taxon>
        <taxon>Insecta</taxon>
        <taxon>Pterygota</taxon>
        <taxon>Neoptera</taxon>
        <taxon>Endopterygota</taxon>
        <taxon>Diptera</taxon>
        <taxon>Nematocera</taxon>
        <taxon>Chironomoidea</taxon>
        <taxon>Chironomidae</taxon>
        <taxon>Clunio</taxon>
    </lineage>
</organism>
<dbReference type="AlphaFoldDB" id="A0A1J1HSQ9"/>
<protein>
    <submittedName>
        <fullName evidence="1">CLUMA_CG004715, isoform A</fullName>
    </submittedName>
</protein>
<proteinExistence type="predicted"/>
<dbReference type="EMBL" id="CVRI01000020">
    <property type="protein sequence ID" value="CRK91027.1"/>
    <property type="molecule type" value="Genomic_DNA"/>
</dbReference>
<dbReference type="Proteomes" id="UP000183832">
    <property type="component" value="Unassembled WGS sequence"/>
</dbReference>
<evidence type="ECO:0000313" key="1">
    <source>
        <dbReference type="EMBL" id="CRK91027.1"/>
    </source>
</evidence>
<reference evidence="1 2" key="1">
    <citation type="submission" date="2015-04" db="EMBL/GenBank/DDBJ databases">
        <authorList>
            <person name="Syromyatnikov M.Y."/>
            <person name="Popov V.N."/>
        </authorList>
    </citation>
    <scope>NUCLEOTIDE SEQUENCE [LARGE SCALE GENOMIC DNA]</scope>
</reference>
<name>A0A1J1HSQ9_9DIPT</name>
<accession>A0A1J1HSQ9</accession>
<evidence type="ECO:0000313" key="2">
    <source>
        <dbReference type="Proteomes" id="UP000183832"/>
    </source>
</evidence>
<keyword evidence="2" id="KW-1185">Reference proteome</keyword>
<sequence length="89" mass="10289">MKPFDKPTKLKGSETETIIALFTSYPTVPTVQGESRIQFKEEEQVRTSITTFIHSSIHHLDTSVIKSKEKFYYKIFELLLIINNNIIGK</sequence>